<protein>
    <submittedName>
        <fullName evidence="1">Uncharacterized protein</fullName>
    </submittedName>
</protein>
<gene>
    <name evidence="1" type="ORF">K443DRAFT_643877</name>
</gene>
<sequence length="74" mass="8497">MRKGKKGQCRDARKPPIMPRGDTFVGLFLYPHKLSFNFSLAFVFLIPRTEGLRGSSADRVQVRYICFVEFSQSP</sequence>
<dbReference type="HOGENOM" id="CLU_2688202_0_0_1"/>
<evidence type="ECO:0000313" key="1">
    <source>
        <dbReference type="EMBL" id="KIJ93729.1"/>
    </source>
</evidence>
<name>A0A0C9WIY0_9AGAR</name>
<dbReference type="EMBL" id="KN838828">
    <property type="protein sequence ID" value="KIJ93729.1"/>
    <property type="molecule type" value="Genomic_DNA"/>
</dbReference>
<dbReference type="Proteomes" id="UP000054477">
    <property type="component" value="Unassembled WGS sequence"/>
</dbReference>
<proteinExistence type="predicted"/>
<accession>A0A0C9WIY0</accession>
<organism evidence="1 2">
    <name type="scientific">Laccaria amethystina LaAM-08-1</name>
    <dbReference type="NCBI Taxonomy" id="1095629"/>
    <lineage>
        <taxon>Eukaryota</taxon>
        <taxon>Fungi</taxon>
        <taxon>Dikarya</taxon>
        <taxon>Basidiomycota</taxon>
        <taxon>Agaricomycotina</taxon>
        <taxon>Agaricomycetes</taxon>
        <taxon>Agaricomycetidae</taxon>
        <taxon>Agaricales</taxon>
        <taxon>Agaricineae</taxon>
        <taxon>Hydnangiaceae</taxon>
        <taxon>Laccaria</taxon>
    </lineage>
</organism>
<reference evidence="2" key="2">
    <citation type="submission" date="2015-01" db="EMBL/GenBank/DDBJ databases">
        <title>Evolutionary Origins and Diversification of the Mycorrhizal Mutualists.</title>
        <authorList>
            <consortium name="DOE Joint Genome Institute"/>
            <consortium name="Mycorrhizal Genomics Consortium"/>
            <person name="Kohler A."/>
            <person name="Kuo A."/>
            <person name="Nagy L.G."/>
            <person name="Floudas D."/>
            <person name="Copeland A."/>
            <person name="Barry K.W."/>
            <person name="Cichocki N."/>
            <person name="Veneault-Fourrey C."/>
            <person name="LaButti K."/>
            <person name="Lindquist E.A."/>
            <person name="Lipzen A."/>
            <person name="Lundell T."/>
            <person name="Morin E."/>
            <person name="Murat C."/>
            <person name="Riley R."/>
            <person name="Ohm R."/>
            <person name="Sun H."/>
            <person name="Tunlid A."/>
            <person name="Henrissat B."/>
            <person name="Grigoriev I.V."/>
            <person name="Hibbett D.S."/>
            <person name="Martin F."/>
        </authorList>
    </citation>
    <scope>NUCLEOTIDE SEQUENCE [LARGE SCALE GENOMIC DNA]</scope>
    <source>
        <strain evidence="2">LaAM-08-1</strain>
    </source>
</reference>
<reference evidence="1 2" key="1">
    <citation type="submission" date="2014-04" db="EMBL/GenBank/DDBJ databases">
        <authorList>
            <consortium name="DOE Joint Genome Institute"/>
            <person name="Kuo A."/>
            <person name="Kohler A."/>
            <person name="Nagy L.G."/>
            <person name="Floudas D."/>
            <person name="Copeland A."/>
            <person name="Barry K.W."/>
            <person name="Cichocki N."/>
            <person name="Veneault-Fourrey C."/>
            <person name="LaButti K."/>
            <person name="Lindquist E.A."/>
            <person name="Lipzen A."/>
            <person name="Lundell T."/>
            <person name="Morin E."/>
            <person name="Murat C."/>
            <person name="Sun H."/>
            <person name="Tunlid A."/>
            <person name="Henrissat B."/>
            <person name="Grigoriev I.V."/>
            <person name="Hibbett D.S."/>
            <person name="Martin F."/>
            <person name="Nordberg H.P."/>
            <person name="Cantor M.N."/>
            <person name="Hua S.X."/>
        </authorList>
    </citation>
    <scope>NUCLEOTIDE SEQUENCE [LARGE SCALE GENOMIC DNA]</scope>
    <source>
        <strain evidence="1 2">LaAM-08-1</strain>
    </source>
</reference>
<dbReference type="AlphaFoldDB" id="A0A0C9WIY0"/>
<evidence type="ECO:0000313" key="2">
    <source>
        <dbReference type="Proteomes" id="UP000054477"/>
    </source>
</evidence>
<keyword evidence="2" id="KW-1185">Reference proteome</keyword>